<evidence type="ECO:0000313" key="2">
    <source>
        <dbReference type="EMBL" id="MDF9914434.1"/>
    </source>
</evidence>
<dbReference type="RefSeq" id="WP_178943099.1">
    <property type="nucleotide sequence ID" value="NZ_JAIWJG010000012.1"/>
</dbReference>
<sequence>MILFGIILGVIGLFASFVYGKKNSWRVVGTIVFGLLLIGSVTAIVGNDTHHRAMHRSTTQQQTVIKASKQTRHGPLLLAVKLDRAGHDKAYVYKTSGNQTKHTNPETTRVSVYQTDKANSAAIMTTKRHEWQYSRLGKIMFAGLHNNHELIYNSVNYNVPSTWSVLTVQHR</sequence>
<proteinExistence type="predicted"/>
<evidence type="ECO:0000256" key="1">
    <source>
        <dbReference type="SAM" id="Phobius"/>
    </source>
</evidence>
<keyword evidence="1" id="KW-0812">Transmembrane</keyword>
<keyword evidence="1" id="KW-0472">Membrane</keyword>
<dbReference type="InterPro" id="IPR032083">
    <property type="entry name" value="DUF4811"/>
</dbReference>
<dbReference type="Pfam" id="PF16069">
    <property type="entry name" value="DUF4811"/>
    <property type="match status" value="1"/>
</dbReference>
<keyword evidence="1" id="KW-1133">Transmembrane helix</keyword>
<feature type="transmembrane region" description="Helical" evidence="1">
    <location>
        <begin position="30"/>
        <end position="47"/>
    </location>
</feature>
<accession>A0ABT6DBB2</accession>
<protein>
    <submittedName>
        <fullName evidence="2">DUF4811 domain-containing protein</fullName>
    </submittedName>
</protein>
<name>A0ABT6DBB2_9LACO</name>
<gene>
    <name evidence="2" type="ORF">NNA32_09255</name>
</gene>
<reference evidence="2" key="1">
    <citation type="submission" date="2022-06" db="EMBL/GenBank/DDBJ databases">
        <title>Antifungal cultures and metabolites of lactic acid bacteria for use in dairy fermentations.</title>
        <authorList>
            <person name="Zhao Z."/>
            <person name="Gaenzle M."/>
        </authorList>
    </citation>
    <scope>NUCLEOTIDE SEQUENCE</scope>
    <source>
        <strain evidence="2">FUA3126</strain>
    </source>
</reference>
<comment type="caution">
    <text evidence="2">The sequence shown here is derived from an EMBL/GenBank/DDBJ whole genome shotgun (WGS) entry which is preliminary data.</text>
</comment>
<organism evidence="2 3">
    <name type="scientific">Furfurilactobacillus milii</name>
    <dbReference type="NCBI Taxonomy" id="2888272"/>
    <lineage>
        <taxon>Bacteria</taxon>
        <taxon>Bacillati</taxon>
        <taxon>Bacillota</taxon>
        <taxon>Bacilli</taxon>
        <taxon>Lactobacillales</taxon>
        <taxon>Lactobacillaceae</taxon>
        <taxon>Furfurilactobacillus</taxon>
    </lineage>
</organism>
<dbReference type="EMBL" id="JANDJP010000012">
    <property type="protein sequence ID" value="MDF9914434.1"/>
    <property type="molecule type" value="Genomic_DNA"/>
</dbReference>
<evidence type="ECO:0000313" key="3">
    <source>
        <dbReference type="Proteomes" id="UP001152867"/>
    </source>
</evidence>
<keyword evidence="3" id="KW-1185">Reference proteome</keyword>
<dbReference type="Proteomes" id="UP001152867">
    <property type="component" value="Unassembled WGS sequence"/>
</dbReference>